<protein>
    <recommendedName>
        <fullName evidence="5">Autophagy-related protein 27</fullName>
    </recommendedName>
</protein>
<evidence type="ECO:0000256" key="13">
    <source>
        <dbReference type="ARBA" id="ARBA00023157"/>
    </source>
</evidence>
<dbReference type="GO" id="GO:0031966">
    <property type="term" value="C:mitochondrial membrane"/>
    <property type="evidence" value="ECO:0007669"/>
    <property type="project" value="UniProtKB-SubCell"/>
</dbReference>
<dbReference type="InterPro" id="IPR009011">
    <property type="entry name" value="Man6P_isomerase_rcpt-bd_dom_sf"/>
</dbReference>
<dbReference type="PROSITE" id="PS51914">
    <property type="entry name" value="MRH"/>
    <property type="match status" value="1"/>
</dbReference>
<evidence type="ECO:0000256" key="15">
    <source>
        <dbReference type="SAM" id="Phobius"/>
    </source>
</evidence>
<organism evidence="18 19">
    <name type="scientific">Zygosaccharomyces bailii (strain CLIB 213 / ATCC 58445 / CBS 680 / BCRC 21525 / NBRC 1098 / NCYC 1416 / NRRL Y-2227)</name>
    <dbReference type="NCBI Taxonomy" id="1333698"/>
    <lineage>
        <taxon>Eukaryota</taxon>
        <taxon>Fungi</taxon>
        <taxon>Dikarya</taxon>
        <taxon>Ascomycota</taxon>
        <taxon>Saccharomycotina</taxon>
        <taxon>Saccharomycetes</taxon>
        <taxon>Saccharomycetales</taxon>
        <taxon>Saccharomycetaceae</taxon>
        <taxon>Zygosaccharomyces</taxon>
    </lineage>
</organism>
<evidence type="ECO:0000256" key="10">
    <source>
        <dbReference type="ARBA" id="ARBA00023034"/>
    </source>
</evidence>
<dbReference type="EMBL" id="HG316455">
    <property type="protein sequence ID" value="CDF88060.1"/>
    <property type="molecule type" value="Genomic_DNA"/>
</dbReference>
<feature type="domain" description="MRH" evidence="17">
    <location>
        <begin position="20"/>
        <end position="167"/>
    </location>
</feature>
<keyword evidence="7 16" id="KW-0732">Signal</keyword>
<accession>A0A8J2WVX0</accession>
<sequence length="262" mass="28961">MRVVSACVAGLLLASHAHAIKCSSDDILKRYDISKNPLSSNLQRDTPPSVTDEQWFLQICEEEADDKIGPDCGSGDALCGTTRVKLSGKDPLLTQVINYSKNIKYEVQQGENGFTLQLSGAKWGSGQYDARIEFHCNRNKDTDEMTFDRWQSSEVQLSVLGPSGCVKKDSDDHGGDNQDEKPPKKGGSSWFTWLLLYAILFTIIYLAITSYANTRGGSFQDFKEEFLDRSKQLLTSLPEFVKEIASMLFGSSSSPRGGYSAV</sequence>
<evidence type="ECO:0000259" key="17">
    <source>
        <dbReference type="PROSITE" id="PS51914"/>
    </source>
</evidence>
<keyword evidence="11" id="KW-0496">Mitochondrion</keyword>
<evidence type="ECO:0000256" key="16">
    <source>
        <dbReference type="SAM" id="SignalP"/>
    </source>
</evidence>
<evidence type="ECO:0000256" key="9">
    <source>
        <dbReference type="ARBA" id="ARBA00023006"/>
    </source>
</evidence>
<keyword evidence="8 15" id="KW-1133">Transmembrane helix</keyword>
<evidence type="ECO:0000256" key="1">
    <source>
        <dbReference type="ARBA" id="ARBA00004304"/>
    </source>
</evidence>
<dbReference type="AlphaFoldDB" id="A0A8J2WVX0"/>
<dbReference type="GO" id="GO:0030659">
    <property type="term" value="C:cytoplasmic vesicle membrane"/>
    <property type="evidence" value="ECO:0007669"/>
    <property type="project" value="UniProtKB-SubCell"/>
</dbReference>
<name>A0A8J2WVX0_ZYGB2</name>
<keyword evidence="14" id="KW-0968">Cytoplasmic vesicle</keyword>
<dbReference type="Gene3D" id="2.70.130.10">
    <property type="entry name" value="Mannose-6-phosphate receptor binding domain"/>
    <property type="match status" value="1"/>
</dbReference>
<comment type="similarity">
    <text evidence="4">Belongs to the ATG27 family.</text>
</comment>
<comment type="subcellular location">
    <subcellularLocation>
        <location evidence="2">Cytoplasmic vesicle membrane</location>
        <topology evidence="2">Single-pass type I membrane protein</topology>
    </subcellularLocation>
    <subcellularLocation>
        <location evidence="3">Golgi apparatus membrane</location>
        <topology evidence="3">Single-pass type I membrane protein</topology>
    </subcellularLocation>
    <subcellularLocation>
        <location evidence="1">Mitochondrion membrane</location>
        <topology evidence="1">Single-pass membrane protein</topology>
    </subcellularLocation>
</comment>
<evidence type="ECO:0000256" key="2">
    <source>
        <dbReference type="ARBA" id="ARBA00004358"/>
    </source>
</evidence>
<feature type="transmembrane region" description="Helical" evidence="15">
    <location>
        <begin position="190"/>
        <end position="208"/>
    </location>
</feature>
<evidence type="ECO:0000256" key="14">
    <source>
        <dbReference type="ARBA" id="ARBA00023329"/>
    </source>
</evidence>
<evidence type="ECO:0000256" key="7">
    <source>
        <dbReference type="ARBA" id="ARBA00022729"/>
    </source>
</evidence>
<evidence type="ECO:0000256" key="3">
    <source>
        <dbReference type="ARBA" id="ARBA00004614"/>
    </source>
</evidence>
<dbReference type="GO" id="GO:0000139">
    <property type="term" value="C:Golgi membrane"/>
    <property type="evidence" value="ECO:0007669"/>
    <property type="project" value="UniProtKB-SubCell"/>
</dbReference>
<dbReference type="Proteomes" id="UP000019375">
    <property type="component" value="Unassembled WGS sequence"/>
</dbReference>
<dbReference type="Pfam" id="PF09451">
    <property type="entry name" value="ATG27"/>
    <property type="match status" value="1"/>
</dbReference>
<gene>
    <name evidence="18" type="ORF">BN860_01376g</name>
</gene>
<reference evidence="19" key="1">
    <citation type="journal article" date="2013" name="Genome Announc.">
        <title>Genome sequence of the food spoilage yeast Zygosaccharomyces bailii CLIB 213(T).</title>
        <authorList>
            <person name="Galeote V."/>
            <person name="Bigey F."/>
            <person name="Devillers H."/>
            <person name="Neuveglise C."/>
            <person name="Dequin S."/>
        </authorList>
    </citation>
    <scope>NUCLEOTIDE SEQUENCE [LARGE SCALE GENOMIC DNA]</scope>
    <source>
        <strain evidence="19">CLIB 213 / ATCC 58445 / CBS 680 / CCRC 21525 / NBRC 1098 / NCYC 1416 / NRRL Y-2227</strain>
    </source>
</reference>
<keyword evidence="6 15" id="KW-0812">Transmembrane</keyword>
<keyword evidence="13" id="KW-1015">Disulfide bond</keyword>
<evidence type="ECO:0000256" key="5">
    <source>
        <dbReference type="ARBA" id="ARBA00013776"/>
    </source>
</evidence>
<dbReference type="GO" id="GO:0006914">
    <property type="term" value="P:autophagy"/>
    <property type="evidence" value="ECO:0007669"/>
    <property type="project" value="UniProtKB-KW"/>
</dbReference>
<keyword evidence="10" id="KW-0333">Golgi apparatus</keyword>
<proteinExistence type="inferred from homology"/>
<dbReference type="OrthoDB" id="29460at2759"/>
<evidence type="ECO:0000256" key="8">
    <source>
        <dbReference type="ARBA" id="ARBA00022989"/>
    </source>
</evidence>
<evidence type="ECO:0000313" key="19">
    <source>
        <dbReference type="Proteomes" id="UP000019375"/>
    </source>
</evidence>
<feature type="chain" id="PRO_5035198736" description="Autophagy-related protein 27" evidence="16">
    <location>
        <begin position="20"/>
        <end position="262"/>
    </location>
</feature>
<evidence type="ECO:0000256" key="11">
    <source>
        <dbReference type="ARBA" id="ARBA00023128"/>
    </source>
</evidence>
<evidence type="ECO:0000256" key="12">
    <source>
        <dbReference type="ARBA" id="ARBA00023136"/>
    </source>
</evidence>
<keyword evidence="12 15" id="KW-0472">Membrane</keyword>
<dbReference type="InterPro" id="IPR044865">
    <property type="entry name" value="MRH_dom"/>
</dbReference>
<feature type="signal peptide" evidence="16">
    <location>
        <begin position="1"/>
        <end position="19"/>
    </location>
</feature>
<keyword evidence="9" id="KW-0072">Autophagy</keyword>
<evidence type="ECO:0000256" key="4">
    <source>
        <dbReference type="ARBA" id="ARBA00005363"/>
    </source>
</evidence>
<dbReference type="InterPro" id="IPR018939">
    <property type="entry name" value="Autophagy-rel_prot_27"/>
</dbReference>
<evidence type="ECO:0000256" key="6">
    <source>
        <dbReference type="ARBA" id="ARBA00022692"/>
    </source>
</evidence>
<keyword evidence="19" id="KW-1185">Reference proteome</keyword>
<evidence type="ECO:0000313" key="18">
    <source>
        <dbReference type="EMBL" id="CDF88060.1"/>
    </source>
</evidence>